<feature type="domain" description="Peptidase M14" evidence="9">
    <location>
        <begin position="130"/>
        <end position="463"/>
    </location>
</feature>
<dbReference type="GO" id="GO:0004181">
    <property type="term" value="F:metallocarboxypeptidase activity"/>
    <property type="evidence" value="ECO:0007669"/>
    <property type="project" value="InterPro"/>
</dbReference>
<name>A0A6J4NT01_9ACTN</name>
<accession>A0A6J4NT01</accession>
<keyword evidence="3" id="KW-0645">Protease</keyword>
<dbReference type="InterPro" id="IPR000834">
    <property type="entry name" value="Peptidase_M14"/>
</dbReference>
<dbReference type="CDD" id="cd03859">
    <property type="entry name" value="M14_CPT"/>
    <property type="match status" value="1"/>
</dbReference>
<reference evidence="10" key="1">
    <citation type="submission" date="2020-02" db="EMBL/GenBank/DDBJ databases">
        <authorList>
            <person name="Meier V. D."/>
        </authorList>
    </citation>
    <scope>NUCLEOTIDE SEQUENCE</scope>
    <source>
        <strain evidence="10">AVDCRST_MAG47</strain>
    </source>
</reference>
<dbReference type="Pfam" id="PF00246">
    <property type="entry name" value="Peptidase_M14"/>
    <property type="match status" value="1"/>
</dbReference>
<evidence type="ECO:0000313" key="10">
    <source>
        <dbReference type="EMBL" id="CAA9396887.1"/>
    </source>
</evidence>
<keyword evidence="4 10" id="KW-0378">Hydrolase</keyword>
<evidence type="ECO:0000256" key="2">
    <source>
        <dbReference type="ARBA" id="ARBA00005988"/>
    </source>
</evidence>
<dbReference type="SUPFAM" id="SSF53187">
    <property type="entry name" value="Zn-dependent exopeptidases"/>
    <property type="match status" value="1"/>
</dbReference>
<evidence type="ECO:0000259" key="9">
    <source>
        <dbReference type="PROSITE" id="PS52035"/>
    </source>
</evidence>
<keyword evidence="6" id="KW-0482">Metalloprotease</keyword>
<evidence type="ECO:0000256" key="3">
    <source>
        <dbReference type="ARBA" id="ARBA00022670"/>
    </source>
</evidence>
<feature type="signal peptide" evidence="8">
    <location>
        <begin position="1"/>
        <end position="34"/>
    </location>
</feature>
<evidence type="ECO:0000256" key="6">
    <source>
        <dbReference type="ARBA" id="ARBA00023049"/>
    </source>
</evidence>
<keyword evidence="5" id="KW-0862">Zinc</keyword>
<evidence type="ECO:0000256" key="8">
    <source>
        <dbReference type="SAM" id="SignalP"/>
    </source>
</evidence>
<sequence>MPARSARLRTLAIAGAAATALLFPTVTLSGSAQATDEPTFKPQLIKVKTPSRGAKTRLQKLGLDLTEHAGHKYVEVVAHSQEELDLLTERGFTYTVEIENLIRRSMEVAELNEAYAASVDGSPLPSGQETYRTLKDYEADMKALADEHPGLVERFALKRKTLDGKTVHGVEISQGVDKPNRGEPTFLLMGLHHAREWPSGELAMEFAIDLAQSFGTDDRITQLLKRARVIVVPVVNPDGFDLSRTDGEFVDLRALNPNDPLGGSTSILATPGNAYKRKNCRVRDGEDTPDGTCRAFSSNSPGGYGVGTDLNRNYGGFWGGPGASDLFADPTYRGAKAFSEPETKNIKDLVTDRQVTMVISNHTFSNLVLRPNGVAPSTIGQDGLPVGDAPDEGALKRLGAKMTAQNGYQNIHGWQLYDTTGTTEDYTYNATGGFGYTFEIGANEFHPPYPEVVDEYLGAGDYEGKGNREAYLVALEHAVDRRFSGVLTGRAPKGATIRLSKEFRSPTWEGSFKDGLDTPIKVRRDGTFSWIVNPSTRPVVESRTYQDLSDEPFEKEVIEGMTPEPSGHKDHEYVLEQGADLWRTELDWPTPDDMDLEVYRKNADGSLTEVGSSGNFVGDKEKVEIPNAEAGTYVIRVINFASVSPTYTLT</sequence>
<dbReference type="Gene3D" id="3.40.630.10">
    <property type="entry name" value="Zn peptidases"/>
    <property type="match status" value="1"/>
</dbReference>
<dbReference type="GO" id="GO:0008270">
    <property type="term" value="F:zinc ion binding"/>
    <property type="evidence" value="ECO:0007669"/>
    <property type="project" value="InterPro"/>
</dbReference>
<keyword evidence="8" id="KW-0732">Signal</keyword>
<dbReference type="GO" id="GO:0005615">
    <property type="term" value="C:extracellular space"/>
    <property type="evidence" value="ECO:0007669"/>
    <property type="project" value="TreeGrafter"/>
</dbReference>
<evidence type="ECO:0000256" key="7">
    <source>
        <dbReference type="PROSITE-ProRule" id="PRU01379"/>
    </source>
</evidence>
<dbReference type="EMBL" id="CADCUK010000210">
    <property type="protein sequence ID" value="CAA9396887.1"/>
    <property type="molecule type" value="Genomic_DNA"/>
</dbReference>
<protein>
    <submittedName>
        <fullName evidence="10">Carboxypeptidase T</fullName>
        <ecNumber evidence="10">3.4.17.18</ecNumber>
    </submittedName>
</protein>
<dbReference type="Gene3D" id="2.60.120.380">
    <property type="match status" value="1"/>
</dbReference>
<comment type="cofactor">
    <cofactor evidence="1">
        <name>Zn(2+)</name>
        <dbReference type="ChEBI" id="CHEBI:29105"/>
    </cofactor>
</comment>
<feature type="active site" description="Proton donor/acceptor" evidence="7">
    <location>
        <position position="439"/>
    </location>
</feature>
<dbReference type="AlphaFoldDB" id="A0A6J4NT01"/>
<dbReference type="PANTHER" id="PTHR11705:SF143">
    <property type="entry name" value="SLL0236 PROTEIN"/>
    <property type="match status" value="1"/>
</dbReference>
<feature type="chain" id="PRO_5026896901" evidence="8">
    <location>
        <begin position="35"/>
        <end position="650"/>
    </location>
</feature>
<evidence type="ECO:0000256" key="4">
    <source>
        <dbReference type="ARBA" id="ARBA00022801"/>
    </source>
</evidence>
<dbReference type="EC" id="3.4.17.18" evidence="10"/>
<gene>
    <name evidence="10" type="ORF">AVDCRST_MAG47-3174</name>
</gene>
<dbReference type="SMART" id="SM00631">
    <property type="entry name" value="Zn_pept"/>
    <property type="match status" value="1"/>
</dbReference>
<dbReference type="PROSITE" id="PS52035">
    <property type="entry name" value="PEPTIDASE_M14"/>
    <property type="match status" value="1"/>
</dbReference>
<dbReference type="GO" id="GO:0006508">
    <property type="term" value="P:proteolysis"/>
    <property type="evidence" value="ECO:0007669"/>
    <property type="project" value="UniProtKB-KW"/>
</dbReference>
<organism evidence="10">
    <name type="scientific">uncultured Nocardioidaceae bacterium</name>
    <dbReference type="NCBI Taxonomy" id="253824"/>
    <lineage>
        <taxon>Bacteria</taxon>
        <taxon>Bacillati</taxon>
        <taxon>Actinomycetota</taxon>
        <taxon>Actinomycetes</taxon>
        <taxon>Propionibacteriales</taxon>
        <taxon>Nocardioidaceae</taxon>
        <taxon>environmental samples</taxon>
    </lineage>
</organism>
<comment type="similarity">
    <text evidence="2 7">Belongs to the peptidase M14 family.</text>
</comment>
<evidence type="ECO:0000256" key="5">
    <source>
        <dbReference type="ARBA" id="ARBA00022833"/>
    </source>
</evidence>
<keyword evidence="10" id="KW-0121">Carboxypeptidase</keyword>
<dbReference type="InterPro" id="IPR033810">
    <property type="entry name" value="Carboxypeptidase_T"/>
</dbReference>
<dbReference type="PANTHER" id="PTHR11705">
    <property type="entry name" value="PROTEASE FAMILY M14 CARBOXYPEPTIDASE A,B"/>
    <property type="match status" value="1"/>
</dbReference>
<proteinExistence type="inferred from homology"/>
<evidence type="ECO:0000256" key="1">
    <source>
        <dbReference type="ARBA" id="ARBA00001947"/>
    </source>
</evidence>